<gene>
    <name evidence="1" type="ORF">E1292_50345</name>
</gene>
<evidence type="ECO:0000313" key="2">
    <source>
        <dbReference type="Proteomes" id="UP000295258"/>
    </source>
</evidence>
<name>A0A4R4TUQ8_9ACTN</name>
<evidence type="ECO:0000313" key="1">
    <source>
        <dbReference type="EMBL" id="TDC82267.1"/>
    </source>
</evidence>
<dbReference type="EMBL" id="SMKO01000401">
    <property type="protein sequence ID" value="TDC82267.1"/>
    <property type="molecule type" value="Genomic_DNA"/>
</dbReference>
<dbReference type="Proteomes" id="UP000295258">
    <property type="component" value="Unassembled WGS sequence"/>
</dbReference>
<protein>
    <submittedName>
        <fullName evidence="1">Alpha/beta hydrolase</fullName>
    </submittedName>
</protein>
<dbReference type="AlphaFoldDB" id="A0A4R4TUQ8"/>
<keyword evidence="2" id="KW-1185">Reference proteome</keyword>
<organism evidence="1 2">
    <name type="scientific">Nonomuraea deserti</name>
    <dbReference type="NCBI Taxonomy" id="1848322"/>
    <lineage>
        <taxon>Bacteria</taxon>
        <taxon>Bacillati</taxon>
        <taxon>Actinomycetota</taxon>
        <taxon>Actinomycetes</taxon>
        <taxon>Streptosporangiales</taxon>
        <taxon>Streptosporangiaceae</taxon>
        <taxon>Nonomuraea</taxon>
    </lineage>
</organism>
<sequence length="47" mass="4990">AAGQRKWLAISSAGKLSTAARSGHYIYEDQPDAAVKAIQRVTEQACA</sequence>
<dbReference type="GO" id="GO:0016787">
    <property type="term" value="F:hydrolase activity"/>
    <property type="evidence" value="ECO:0007669"/>
    <property type="project" value="UniProtKB-KW"/>
</dbReference>
<reference evidence="1 2" key="1">
    <citation type="submission" date="2019-03" db="EMBL/GenBank/DDBJ databases">
        <title>Draft genome sequences of novel Actinobacteria.</title>
        <authorList>
            <person name="Sahin N."/>
            <person name="Ay H."/>
            <person name="Saygin H."/>
        </authorList>
    </citation>
    <scope>NUCLEOTIDE SEQUENCE [LARGE SCALE GENOMIC DNA]</scope>
    <source>
        <strain evidence="1 2">KC310</strain>
    </source>
</reference>
<keyword evidence="1" id="KW-0378">Hydrolase</keyword>
<feature type="non-terminal residue" evidence="1">
    <location>
        <position position="1"/>
    </location>
</feature>
<proteinExistence type="predicted"/>
<accession>A0A4R4TUQ8</accession>
<comment type="caution">
    <text evidence="1">The sequence shown here is derived from an EMBL/GenBank/DDBJ whole genome shotgun (WGS) entry which is preliminary data.</text>
</comment>